<feature type="signal peptide" evidence="13">
    <location>
        <begin position="1"/>
        <end position="32"/>
    </location>
</feature>
<sequence length="823" mass="87597">MSKKKFTSRKKLFAPAVLSGLACFGASPLAFAQDAAPAPAAAASAPDKAVTLDQVIITSQKRKEDIRKVPLSVSVVSGESIAENHVTDITDLTRSVPNVSFSSQGGPGLSTIEIRGVSSQAGSATVSIYLDDVSLTTRNIYSQGSAEPRFFDVERVEVLRGPQGTLYGASSLGGTIKFISKQPDTKTFSGSATAEISGTSHGGTNYMAQGILNVPLVKGSVGLRLGVQTGKDSGYIDQVDPNTLAVTNKGINSTSWEVVKAALKADIAPGWSVTPALFAQRVKPKDIDAAYLSVGDYQGANAGVPLGKFQTSKIVQEPATDKLVVPSLTVTGDVGFGDLTGILSGYQRRFTRVQDGTSINVPYIGDVIRYGNTDGDPAALGRDATPHDALGVLVGAMPSAVNLDNKIDQTSLELRLASKDYQPGGSPFTWIGGVYFAKTKTQVIDDEPIFGINAAFTAAGVDINDPAQFAGTFPGAFTGDSSYYSARHYTDNQTSIFGELTYHFSPTLRGIVGLRALRATQHFTREGDRYYAGGPSSVVIDNNTNATTPRFAINWDMDPQTTVYGNIAKGFRLGAANRPVPMTALVAADLAQLGLPSTIPAAFKPDSLWSYEVGSKSRLLDNRLALNLAAFYIDWKDIQQDVVLPSSGFDFETNVGRAKSYGLEVDGRYRATDALTLNAAASITRAVFAEDQPALGTTDGTPTGPLNVQKGDWVQGVPRYSAQLGFEYKFYSAGPGQAFIRGNGQWTGSSHGSFIRTSTDHLRPGYFTAGAAAGMTFDKWEFSVFAKNLFNNAKVIQRPSVQGVDEAFYLRPRTIGVTASYEL</sequence>
<feature type="chain" id="PRO_5018243071" evidence="13">
    <location>
        <begin position="33"/>
        <end position="823"/>
    </location>
</feature>
<evidence type="ECO:0000256" key="5">
    <source>
        <dbReference type="ARBA" id="ARBA00022692"/>
    </source>
</evidence>
<dbReference type="PROSITE" id="PS52016">
    <property type="entry name" value="TONB_DEPENDENT_REC_3"/>
    <property type="match status" value="1"/>
</dbReference>
<keyword evidence="4" id="KW-0410">Iron transport</keyword>
<dbReference type="InterPro" id="IPR000531">
    <property type="entry name" value="Beta-barrel_TonB"/>
</dbReference>
<keyword evidence="5 11" id="KW-0812">Transmembrane</keyword>
<gene>
    <name evidence="16" type="ORF">DZC73_17160</name>
</gene>
<comment type="subcellular location">
    <subcellularLocation>
        <location evidence="1 11">Cell outer membrane</location>
        <topology evidence="1 11">Multi-pass membrane protein</topology>
    </subcellularLocation>
</comment>
<keyword evidence="8 12" id="KW-0798">TonB box</keyword>
<dbReference type="Pfam" id="PF07715">
    <property type="entry name" value="Plug"/>
    <property type="match status" value="1"/>
</dbReference>
<evidence type="ECO:0000256" key="8">
    <source>
        <dbReference type="ARBA" id="ARBA00023077"/>
    </source>
</evidence>
<dbReference type="OrthoDB" id="8538693at2"/>
<keyword evidence="9 11" id="KW-0472">Membrane</keyword>
<evidence type="ECO:0000256" key="3">
    <source>
        <dbReference type="ARBA" id="ARBA00022452"/>
    </source>
</evidence>
<dbReference type="AlphaFoldDB" id="A0A3N7HQ68"/>
<dbReference type="RefSeq" id="WP_124541574.1">
    <property type="nucleotide sequence ID" value="NZ_QUSW01000004.1"/>
</dbReference>
<dbReference type="SUPFAM" id="SSF56935">
    <property type="entry name" value="Porins"/>
    <property type="match status" value="1"/>
</dbReference>
<evidence type="ECO:0000256" key="12">
    <source>
        <dbReference type="RuleBase" id="RU003357"/>
    </source>
</evidence>
<dbReference type="InterPro" id="IPR036942">
    <property type="entry name" value="Beta-barrel_TonB_sf"/>
</dbReference>
<keyword evidence="6" id="KW-0408">Iron</keyword>
<evidence type="ECO:0000259" key="14">
    <source>
        <dbReference type="Pfam" id="PF00593"/>
    </source>
</evidence>
<reference evidence="16 17" key="2">
    <citation type="submission" date="2018-12" db="EMBL/GenBank/DDBJ databases">
        <title>Rhizobacter gummiphilus sp. nov., a rubber-degrading bacterium isolated from the soil of a botanical garden in Japan.</title>
        <authorList>
            <person name="Shunsuke S.S."/>
        </authorList>
    </citation>
    <scope>NUCLEOTIDE SEQUENCE [LARGE SCALE GENOMIC DNA]</scope>
    <source>
        <strain evidence="16 17">S-16</strain>
    </source>
</reference>
<dbReference type="PROSITE" id="PS51257">
    <property type="entry name" value="PROKAR_LIPOPROTEIN"/>
    <property type="match status" value="1"/>
</dbReference>
<evidence type="ECO:0000256" key="11">
    <source>
        <dbReference type="PROSITE-ProRule" id="PRU01360"/>
    </source>
</evidence>
<evidence type="ECO:0000256" key="13">
    <source>
        <dbReference type="SAM" id="SignalP"/>
    </source>
</evidence>
<dbReference type="InterPro" id="IPR012910">
    <property type="entry name" value="Plug_dom"/>
</dbReference>
<evidence type="ECO:0000259" key="15">
    <source>
        <dbReference type="Pfam" id="PF07715"/>
    </source>
</evidence>
<evidence type="ECO:0000256" key="6">
    <source>
        <dbReference type="ARBA" id="ARBA00023004"/>
    </source>
</evidence>
<evidence type="ECO:0000256" key="9">
    <source>
        <dbReference type="ARBA" id="ARBA00023136"/>
    </source>
</evidence>
<keyword evidence="13" id="KW-0732">Signal</keyword>
<keyword evidence="3 11" id="KW-1134">Transmembrane beta strand</keyword>
<dbReference type="GO" id="GO:0009279">
    <property type="term" value="C:cell outer membrane"/>
    <property type="evidence" value="ECO:0007669"/>
    <property type="project" value="UniProtKB-SubCell"/>
</dbReference>
<evidence type="ECO:0000256" key="10">
    <source>
        <dbReference type="ARBA" id="ARBA00023237"/>
    </source>
</evidence>
<comment type="similarity">
    <text evidence="11 12">Belongs to the TonB-dependent receptor family.</text>
</comment>
<accession>A0A3N7HQ68</accession>
<evidence type="ECO:0000256" key="1">
    <source>
        <dbReference type="ARBA" id="ARBA00004571"/>
    </source>
</evidence>
<name>A0A3N7HQ68_9BURK</name>
<dbReference type="Gene3D" id="2.40.170.20">
    <property type="entry name" value="TonB-dependent receptor, beta-barrel domain"/>
    <property type="match status" value="1"/>
</dbReference>
<keyword evidence="2 11" id="KW-0813">Transport</keyword>
<proteinExistence type="inferred from homology"/>
<feature type="domain" description="TonB-dependent receptor-like beta-barrel" evidence="14">
    <location>
        <begin position="345"/>
        <end position="789"/>
    </location>
</feature>
<protein>
    <submittedName>
        <fullName evidence="16">TonB-dependent receptor</fullName>
    </submittedName>
</protein>
<keyword evidence="16" id="KW-0675">Receptor</keyword>
<evidence type="ECO:0000256" key="2">
    <source>
        <dbReference type="ARBA" id="ARBA00022448"/>
    </source>
</evidence>
<dbReference type="InterPro" id="IPR039426">
    <property type="entry name" value="TonB-dep_rcpt-like"/>
</dbReference>
<comment type="caution">
    <text evidence="16">The sequence shown here is derived from an EMBL/GenBank/DDBJ whole genome shotgun (WGS) entry which is preliminary data.</text>
</comment>
<evidence type="ECO:0000313" key="16">
    <source>
        <dbReference type="EMBL" id="RQP23843.1"/>
    </source>
</evidence>
<dbReference type="PANTHER" id="PTHR32552:SF81">
    <property type="entry name" value="TONB-DEPENDENT OUTER MEMBRANE RECEPTOR"/>
    <property type="match status" value="1"/>
</dbReference>
<dbReference type="PANTHER" id="PTHR32552">
    <property type="entry name" value="FERRICHROME IRON RECEPTOR-RELATED"/>
    <property type="match status" value="1"/>
</dbReference>
<dbReference type="GO" id="GO:0006826">
    <property type="term" value="P:iron ion transport"/>
    <property type="evidence" value="ECO:0007669"/>
    <property type="project" value="UniProtKB-KW"/>
</dbReference>
<evidence type="ECO:0000313" key="17">
    <source>
        <dbReference type="Proteomes" id="UP000267464"/>
    </source>
</evidence>
<keyword evidence="7" id="KW-0406">Ion transport</keyword>
<dbReference type="Proteomes" id="UP000267464">
    <property type="component" value="Unassembled WGS sequence"/>
</dbReference>
<dbReference type="EMBL" id="QUSW01000004">
    <property type="protein sequence ID" value="RQP23843.1"/>
    <property type="molecule type" value="Genomic_DNA"/>
</dbReference>
<evidence type="ECO:0000256" key="7">
    <source>
        <dbReference type="ARBA" id="ARBA00023065"/>
    </source>
</evidence>
<evidence type="ECO:0000256" key="4">
    <source>
        <dbReference type="ARBA" id="ARBA00022496"/>
    </source>
</evidence>
<reference evidence="16 17" key="1">
    <citation type="submission" date="2018-08" db="EMBL/GenBank/DDBJ databases">
        <authorList>
            <person name="Khan S.A."/>
            <person name="Jeon C.O."/>
            <person name="Chun B.H."/>
            <person name="Jeong S.E."/>
        </authorList>
    </citation>
    <scope>NUCLEOTIDE SEQUENCE [LARGE SCALE GENOMIC DNA]</scope>
    <source>
        <strain evidence="16 17">S-16</strain>
    </source>
</reference>
<keyword evidence="10 11" id="KW-0998">Cell outer membrane</keyword>
<feature type="domain" description="TonB-dependent receptor plug" evidence="15">
    <location>
        <begin position="66"/>
        <end position="175"/>
    </location>
</feature>
<organism evidence="16 17">
    <name type="scientific">Piscinibacter terrae</name>
    <dbReference type="NCBI Taxonomy" id="2496871"/>
    <lineage>
        <taxon>Bacteria</taxon>
        <taxon>Pseudomonadati</taxon>
        <taxon>Pseudomonadota</taxon>
        <taxon>Betaproteobacteria</taxon>
        <taxon>Burkholderiales</taxon>
        <taxon>Sphaerotilaceae</taxon>
        <taxon>Piscinibacter</taxon>
    </lineage>
</organism>
<dbReference type="Pfam" id="PF00593">
    <property type="entry name" value="TonB_dep_Rec_b-barrel"/>
    <property type="match status" value="1"/>
</dbReference>
<keyword evidence="17" id="KW-1185">Reference proteome</keyword>